<dbReference type="InterPro" id="IPR050469">
    <property type="entry name" value="Diguanylate_Cyclase"/>
</dbReference>
<evidence type="ECO:0000256" key="1">
    <source>
        <dbReference type="ARBA" id="ARBA00012528"/>
    </source>
</evidence>
<dbReference type="GO" id="GO:0005886">
    <property type="term" value="C:plasma membrane"/>
    <property type="evidence" value="ECO:0007669"/>
    <property type="project" value="TreeGrafter"/>
</dbReference>
<evidence type="ECO:0000313" key="6">
    <source>
        <dbReference type="Proteomes" id="UP000183050"/>
    </source>
</evidence>
<reference evidence="5 6" key="1">
    <citation type="submission" date="2016-11" db="EMBL/GenBank/DDBJ databases">
        <title>Rhizobium leguminosarum bv. viciae strain Vaf12 isolated from Vavilovia formosa root nodules from Russia, Dagestan.</title>
        <authorList>
            <person name="Kimeklis A."/>
        </authorList>
    </citation>
    <scope>NUCLEOTIDE SEQUENCE [LARGE SCALE GENOMIC DNA]</scope>
    <source>
        <strain evidence="5 6">Vaf-108</strain>
    </source>
</reference>
<dbReference type="PANTHER" id="PTHR45138">
    <property type="entry name" value="REGULATORY COMPONENTS OF SENSORY TRANSDUCTION SYSTEM"/>
    <property type="match status" value="1"/>
</dbReference>
<evidence type="ECO:0000256" key="2">
    <source>
        <dbReference type="ARBA" id="ARBA00034247"/>
    </source>
</evidence>
<protein>
    <recommendedName>
        <fullName evidence="1">diguanylate cyclase</fullName>
        <ecNumber evidence="1">2.7.7.65</ecNumber>
    </recommendedName>
</protein>
<dbReference type="Gene3D" id="3.30.70.270">
    <property type="match status" value="1"/>
</dbReference>
<dbReference type="InterPro" id="IPR029787">
    <property type="entry name" value="Nucleotide_cyclase"/>
</dbReference>
<feature type="transmembrane region" description="Helical" evidence="3">
    <location>
        <begin position="20"/>
        <end position="42"/>
    </location>
</feature>
<organism evidence="5 6">
    <name type="scientific">Rhizobium leguminosarum</name>
    <dbReference type="NCBI Taxonomy" id="384"/>
    <lineage>
        <taxon>Bacteria</taxon>
        <taxon>Pseudomonadati</taxon>
        <taxon>Pseudomonadota</taxon>
        <taxon>Alphaproteobacteria</taxon>
        <taxon>Hyphomicrobiales</taxon>
        <taxon>Rhizobiaceae</taxon>
        <taxon>Rhizobium/Agrobacterium group</taxon>
        <taxon>Rhizobium</taxon>
    </lineage>
</organism>
<dbReference type="PROSITE" id="PS50887">
    <property type="entry name" value="GGDEF"/>
    <property type="match status" value="1"/>
</dbReference>
<dbReference type="GO" id="GO:0043709">
    <property type="term" value="P:cell adhesion involved in single-species biofilm formation"/>
    <property type="evidence" value="ECO:0007669"/>
    <property type="project" value="TreeGrafter"/>
</dbReference>
<feature type="domain" description="GGDEF" evidence="4">
    <location>
        <begin position="1"/>
        <end position="77"/>
    </location>
</feature>
<dbReference type="Pfam" id="PF00990">
    <property type="entry name" value="GGDEF"/>
    <property type="match status" value="1"/>
</dbReference>
<evidence type="ECO:0000313" key="5">
    <source>
        <dbReference type="EMBL" id="API52608.1"/>
    </source>
</evidence>
<dbReference type="EC" id="2.7.7.65" evidence="1"/>
<dbReference type="GO" id="GO:0052621">
    <property type="term" value="F:diguanylate cyclase activity"/>
    <property type="evidence" value="ECO:0007669"/>
    <property type="project" value="UniProtKB-EC"/>
</dbReference>
<keyword evidence="3" id="KW-0812">Transmembrane</keyword>
<keyword evidence="3" id="KW-1133">Transmembrane helix</keyword>
<name>A0A1L3ZAF6_RHILE</name>
<dbReference type="AlphaFoldDB" id="A0A1L3ZAF6"/>
<dbReference type="InterPro" id="IPR000160">
    <property type="entry name" value="GGDEF_dom"/>
</dbReference>
<dbReference type="GO" id="GO:1902201">
    <property type="term" value="P:negative regulation of bacterial-type flagellum-dependent cell motility"/>
    <property type="evidence" value="ECO:0007669"/>
    <property type="project" value="TreeGrafter"/>
</dbReference>
<accession>A0A1L3ZAF6</accession>
<dbReference type="RefSeq" id="WP_072639089.1">
    <property type="nucleotide sequence ID" value="NZ_CP018228.1"/>
</dbReference>
<dbReference type="EMBL" id="CP018228">
    <property type="protein sequence ID" value="API52608.1"/>
    <property type="molecule type" value="Genomic_DNA"/>
</dbReference>
<dbReference type="Proteomes" id="UP000183050">
    <property type="component" value="Chromosome"/>
</dbReference>
<gene>
    <name evidence="5" type="ORF">BMW22_14190</name>
</gene>
<keyword evidence="3" id="KW-0472">Membrane</keyword>
<evidence type="ECO:0000259" key="4">
    <source>
        <dbReference type="PROSITE" id="PS50887"/>
    </source>
</evidence>
<sequence length="84" mass="9316">MVVTALRPLRKQGRLELEKYLGQPIVTASGVFYATVSIGVAIRRPTDGSFDTVFSNADRALYRAKESGRNRVGIDEETRSRGKD</sequence>
<dbReference type="SUPFAM" id="SSF55073">
    <property type="entry name" value="Nucleotide cyclase"/>
    <property type="match status" value="1"/>
</dbReference>
<dbReference type="InterPro" id="IPR043128">
    <property type="entry name" value="Rev_trsase/Diguanyl_cyclase"/>
</dbReference>
<evidence type="ECO:0000256" key="3">
    <source>
        <dbReference type="SAM" id="Phobius"/>
    </source>
</evidence>
<comment type="catalytic activity">
    <reaction evidence="2">
        <text>2 GTP = 3',3'-c-di-GMP + 2 diphosphate</text>
        <dbReference type="Rhea" id="RHEA:24898"/>
        <dbReference type="ChEBI" id="CHEBI:33019"/>
        <dbReference type="ChEBI" id="CHEBI:37565"/>
        <dbReference type="ChEBI" id="CHEBI:58805"/>
        <dbReference type="EC" id="2.7.7.65"/>
    </reaction>
</comment>
<proteinExistence type="predicted"/>
<dbReference type="PANTHER" id="PTHR45138:SF9">
    <property type="entry name" value="DIGUANYLATE CYCLASE DGCM-RELATED"/>
    <property type="match status" value="1"/>
</dbReference>